<dbReference type="RefSeq" id="WP_285433921.1">
    <property type="nucleotide sequence ID" value="NZ_JASJUS010000017.1"/>
</dbReference>
<dbReference type="SUPFAM" id="SSF48208">
    <property type="entry name" value="Six-hairpin glycosidases"/>
    <property type="match status" value="1"/>
</dbReference>
<feature type="compositionally biased region" description="Basic residues" evidence="1">
    <location>
        <begin position="606"/>
        <end position="615"/>
    </location>
</feature>
<sequence length="615" mass="68382">MSSPIEDYALISDLETAAMVGRDGSIDWLCLPRFDSPACMAALLGTPANGFWRVAPRTGGRCTRRAYRRDTLALETEWRSGHDIVRVTDFMPPRTQSPCVVRVVEGVSGTVRMRSELRLRFHQGRVVPWVRETGVGTVAVAGPDAVWLHADGPVHAPDRQDPTVLDFTVPAGQRVALTLVWSPSHLSGAPPPLSVPAETALKETTGYWRRWAAQCRYEGPWRDAVVRSLITLKALTYAPTGGIVAAPTTSLPGCIGGERNWDHRYCWLRDSTLTLSCLLRSGYRDEATAWLNWLMRAIAGDPAHLQTVYGVGGQRLLHETEAPWLDGYEGSQPVRFGNSAEHQFQLDVYGEVLDTLCLSLRAGIPMPARVWSLVEALMGHLLLHWREPDQGLWQVRGPRRQFVHSKVMAWVAADRALRMGELLGRNGSSDRWRELRDEVHREVCREGWDPRQESFVQSYGSSVLDAAALQIPRLGFLPPRDRRVQGTVRALRRLDHGGFVHRYGPREHGVREVDGIPGSEGTFVACTLWYADALAATGHRAQAREVFERALAIRNDVGLLAEQWDPDTGRQLGNAPQAFSHVALVETAFALSPDPSAGRRDPSAHRVPRRHRASA</sequence>
<evidence type="ECO:0000259" key="2">
    <source>
        <dbReference type="Pfam" id="PF00723"/>
    </source>
</evidence>
<dbReference type="PANTHER" id="PTHR31616:SF0">
    <property type="entry name" value="GLUCAN 1,4-ALPHA-GLUCOSIDASE"/>
    <property type="match status" value="1"/>
</dbReference>
<feature type="domain" description="Trehalase-like N-terminal" evidence="3">
    <location>
        <begin position="2"/>
        <end position="135"/>
    </location>
</feature>
<keyword evidence="4" id="KW-0378">Hydrolase</keyword>
<dbReference type="InterPro" id="IPR012341">
    <property type="entry name" value="6hp_glycosidase-like_sf"/>
</dbReference>
<reference evidence="4 5" key="1">
    <citation type="submission" date="2023-05" db="EMBL/GenBank/DDBJ databases">
        <title>Streptomyces fuscus sp. nov., a brown-black pigment producing actinomyces isolated from dry sand of Sea duck farm.</title>
        <authorList>
            <person name="Xie J."/>
            <person name="Shen N."/>
        </authorList>
    </citation>
    <scope>NUCLEOTIDE SEQUENCE [LARGE SCALE GENOMIC DNA]</scope>
    <source>
        <strain evidence="4 5">GXMU-J15</strain>
    </source>
</reference>
<dbReference type="GO" id="GO:0016787">
    <property type="term" value="F:hydrolase activity"/>
    <property type="evidence" value="ECO:0007669"/>
    <property type="project" value="UniProtKB-KW"/>
</dbReference>
<accession>A0ABT7J2P6</accession>
<dbReference type="Gene3D" id="1.50.10.10">
    <property type="match status" value="1"/>
</dbReference>
<feature type="region of interest" description="Disordered" evidence="1">
    <location>
        <begin position="592"/>
        <end position="615"/>
    </location>
</feature>
<dbReference type="InterPro" id="IPR008928">
    <property type="entry name" value="6-hairpin_glycosidase_sf"/>
</dbReference>
<organism evidence="4 5">
    <name type="scientific">Streptomyces fuscus</name>
    <dbReference type="NCBI Taxonomy" id="3048495"/>
    <lineage>
        <taxon>Bacteria</taxon>
        <taxon>Bacillati</taxon>
        <taxon>Actinomycetota</taxon>
        <taxon>Actinomycetes</taxon>
        <taxon>Kitasatosporales</taxon>
        <taxon>Streptomycetaceae</taxon>
        <taxon>Streptomyces</taxon>
    </lineage>
</organism>
<comment type="caution">
    <text evidence="4">The sequence shown here is derived from an EMBL/GenBank/DDBJ whole genome shotgun (WGS) entry which is preliminary data.</text>
</comment>
<dbReference type="Pfam" id="PF19291">
    <property type="entry name" value="TREH_N"/>
    <property type="match status" value="1"/>
</dbReference>
<keyword evidence="5" id="KW-1185">Reference proteome</keyword>
<evidence type="ECO:0000313" key="5">
    <source>
        <dbReference type="Proteomes" id="UP001241926"/>
    </source>
</evidence>
<dbReference type="Pfam" id="PF00723">
    <property type="entry name" value="Glyco_hydro_15"/>
    <property type="match status" value="1"/>
</dbReference>
<feature type="domain" description="GH15-like" evidence="2">
    <location>
        <begin position="222"/>
        <end position="588"/>
    </location>
</feature>
<dbReference type="PANTHER" id="PTHR31616">
    <property type="entry name" value="TREHALASE"/>
    <property type="match status" value="1"/>
</dbReference>
<evidence type="ECO:0000259" key="3">
    <source>
        <dbReference type="Pfam" id="PF19291"/>
    </source>
</evidence>
<gene>
    <name evidence="4" type="ORF">QNN03_19520</name>
</gene>
<dbReference type="Proteomes" id="UP001241926">
    <property type="component" value="Unassembled WGS sequence"/>
</dbReference>
<evidence type="ECO:0000313" key="4">
    <source>
        <dbReference type="EMBL" id="MDL2078627.1"/>
    </source>
</evidence>
<proteinExistence type="predicted"/>
<dbReference type="InterPro" id="IPR045582">
    <property type="entry name" value="Trehalase-like_N"/>
</dbReference>
<evidence type="ECO:0000256" key="1">
    <source>
        <dbReference type="SAM" id="MobiDB-lite"/>
    </source>
</evidence>
<dbReference type="EMBL" id="JASJUS010000017">
    <property type="protein sequence ID" value="MDL2078627.1"/>
    <property type="molecule type" value="Genomic_DNA"/>
</dbReference>
<protein>
    <submittedName>
        <fullName evidence="4">Glycoside hydrolase family 15 protein</fullName>
    </submittedName>
</protein>
<name>A0ABT7J2P6_9ACTN</name>
<dbReference type="InterPro" id="IPR011613">
    <property type="entry name" value="GH15-like"/>
</dbReference>